<dbReference type="GO" id="GO:0006797">
    <property type="term" value="P:polyphosphate metabolic process"/>
    <property type="evidence" value="ECO:0007669"/>
    <property type="project" value="InterPro"/>
</dbReference>
<dbReference type="PANTHER" id="PTHR34383">
    <property type="entry name" value="POLYPHOSPHATE:AMP PHOSPHOTRANSFERASE-RELATED"/>
    <property type="match status" value="1"/>
</dbReference>
<dbReference type="PANTHER" id="PTHR34383:SF3">
    <property type="entry name" value="POLYPHOSPHATE:AMP PHOSPHOTRANSFERASE"/>
    <property type="match status" value="1"/>
</dbReference>
<feature type="region of interest" description="Disordered" evidence="1">
    <location>
        <begin position="233"/>
        <end position="266"/>
    </location>
</feature>
<dbReference type="SUPFAM" id="SSF52540">
    <property type="entry name" value="P-loop containing nucleoside triphosphate hydrolases"/>
    <property type="match status" value="2"/>
</dbReference>
<evidence type="ECO:0000313" key="3">
    <source>
        <dbReference type="EMBL" id="TCO75657.1"/>
    </source>
</evidence>
<evidence type="ECO:0000259" key="2">
    <source>
        <dbReference type="Pfam" id="PF03976"/>
    </source>
</evidence>
<dbReference type="NCBIfam" id="TIGR03708">
    <property type="entry name" value="poly_P_AMP_trns"/>
    <property type="match status" value="1"/>
</dbReference>
<evidence type="ECO:0000313" key="4">
    <source>
        <dbReference type="Proteomes" id="UP000294980"/>
    </source>
</evidence>
<dbReference type="InterPro" id="IPR022488">
    <property type="entry name" value="PPK2-related"/>
</dbReference>
<gene>
    <name evidence="3" type="ORF">EV688_10775</name>
</gene>
<feature type="domain" description="Polyphosphate kinase-2-related" evidence="2">
    <location>
        <begin position="15"/>
        <end position="236"/>
    </location>
</feature>
<keyword evidence="3" id="KW-0808">Transferase</keyword>
<feature type="domain" description="Polyphosphate kinase-2-related" evidence="2">
    <location>
        <begin position="278"/>
        <end position="499"/>
    </location>
</feature>
<sequence length="504" mass="58769">MFEALETGKKLPRKEFKRLRDALRPALLSQQFEFQARQYPVIIILGGFDGSGKGSVSHRINEWMDPRFIDTHAFWLHSDEEESRPRYWRFWRCMPPKGSTSVMLGAWYQEPAYQAMADEISDREFVSRLRDIEAFERMLSADGTLIIKIWLHVTRKTQRKQLAEELPQKARNPRVPADAEAWWKRYPRALEVSEEMLRLTDSSHSPWHRLEADDHNYRDIAAADVILKAMQAHDRRRAQRDKAPSAAPAVEDLGQDPAEPSSGRLPTVLDRVDLGQSLEKSTYKKKLASLQATLQDHAWRAHREKRSLVAVFEGWDAAGKGSAIRRVTSAIDPRLYKLLQFAAPSDEERAQHYLWRFWRRLQRDGCATLFDRSWYGRVLVERIEGYATQAEWQRAYSEINQFEAQLAAHGCIVAKFWLHISPQEQLTRFREREETPHKQHKMSDDDWRNRDRWNDYAIAVEDMVAKTSTAHAPWTLVAGEDKRFARVQILSTLCDRFEDALGKT</sequence>
<comment type="caution">
    <text evidence="3">The sequence shown here is derived from an EMBL/GenBank/DDBJ whole genome shotgun (WGS) entry which is preliminary data.</text>
</comment>
<dbReference type="Pfam" id="PF03976">
    <property type="entry name" value="PPK2"/>
    <property type="match status" value="2"/>
</dbReference>
<dbReference type="AlphaFoldDB" id="A0A4R2KSF0"/>
<dbReference type="InterPro" id="IPR027417">
    <property type="entry name" value="P-loop_NTPase"/>
</dbReference>
<keyword evidence="4" id="KW-1185">Reference proteome</keyword>
<dbReference type="Proteomes" id="UP000294980">
    <property type="component" value="Unassembled WGS sequence"/>
</dbReference>
<protein>
    <submittedName>
        <fullName evidence="3">Polyphosphate:AMP phosphotransferase</fullName>
    </submittedName>
</protein>
<dbReference type="EMBL" id="SLWX01000007">
    <property type="protein sequence ID" value="TCO75657.1"/>
    <property type="molecule type" value="Genomic_DNA"/>
</dbReference>
<organism evidence="3 4">
    <name type="scientific">Chromatocurvus halotolerans</name>
    <dbReference type="NCBI Taxonomy" id="1132028"/>
    <lineage>
        <taxon>Bacteria</taxon>
        <taxon>Pseudomonadati</taxon>
        <taxon>Pseudomonadota</taxon>
        <taxon>Gammaproteobacteria</taxon>
        <taxon>Cellvibrionales</taxon>
        <taxon>Halieaceae</taxon>
        <taxon>Chromatocurvus</taxon>
    </lineage>
</organism>
<reference evidence="3 4" key="1">
    <citation type="submission" date="2019-03" db="EMBL/GenBank/DDBJ databases">
        <title>Genomic Encyclopedia of Type Strains, Phase IV (KMG-IV): sequencing the most valuable type-strain genomes for metagenomic binning, comparative biology and taxonomic classification.</title>
        <authorList>
            <person name="Goeker M."/>
        </authorList>
    </citation>
    <scope>NUCLEOTIDE SEQUENCE [LARGE SCALE GENOMIC DNA]</scope>
    <source>
        <strain evidence="3 4">DSM 23344</strain>
    </source>
</reference>
<dbReference type="GO" id="GO:0043751">
    <property type="term" value="F:polyphosphate:AMP phosphotransferase activity"/>
    <property type="evidence" value="ECO:0007669"/>
    <property type="project" value="InterPro"/>
</dbReference>
<name>A0A4R2KSF0_9GAMM</name>
<evidence type="ECO:0000256" key="1">
    <source>
        <dbReference type="SAM" id="MobiDB-lite"/>
    </source>
</evidence>
<proteinExistence type="predicted"/>
<dbReference type="InterPro" id="IPR022489">
    <property type="entry name" value="PolyP_AMP_Tfrase"/>
</dbReference>
<dbReference type="RefSeq" id="WP_117317882.1">
    <property type="nucleotide sequence ID" value="NZ_QQSW01000009.1"/>
</dbReference>
<accession>A0A4R2KSF0</accession>
<dbReference type="OrthoDB" id="9775224at2"/>
<dbReference type="Gene3D" id="3.40.50.300">
    <property type="entry name" value="P-loop containing nucleotide triphosphate hydrolases"/>
    <property type="match status" value="2"/>
</dbReference>